<sequence length="87" mass="10190">MQPYLHLKASLDKFPSGVVDDEFHNSHSFHYVSSTSYNNANIWPFLCHHFLPPLIQNLLKPVMFYVSCMELELIPQNEFHFIVLLVV</sequence>
<name>A0A0D2ZQ39_BRAOL</name>
<evidence type="ECO:0000313" key="1">
    <source>
        <dbReference type="EnsemblPlants" id="Bo00615s110.1"/>
    </source>
</evidence>
<dbReference type="AlphaFoldDB" id="A0A0D2ZQ39"/>
<organism evidence="1 2">
    <name type="scientific">Brassica oleracea var. oleracea</name>
    <dbReference type="NCBI Taxonomy" id="109376"/>
    <lineage>
        <taxon>Eukaryota</taxon>
        <taxon>Viridiplantae</taxon>
        <taxon>Streptophyta</taxon>
        <taxon>Embryophyta</taxon>
        <taxon>Tracheophyta</taxon>
        <taxon>Spermatophyta</taxon>
        <taxon>Magnoliopsida</taxon>
        <taxon>eudicotyledons</taxon>
        <taxon>Gunneridae</taxon>
        <taxon>Pentapetalae</taxon>
        <taxon>rosids</taxon>
        <taxon>malvids</taxon>
        <taxon>Brassicales</taxon>
        <taxon>Brassicaceae</taxon>
        <taxon>Brassiceae</taxon>
        <taxon>Brassica</taxon>
    </lineage>
</organism>
<dbReference type="Gramene" id="Bo00615s110.1">
    <property type="protein sequence ID" value="Bo00615s110.1"/>
    <property type="gene ID" value="Bo00615s110"/>
</dbReference>
<protein>
    <submittedName>
        <fullName evidence="1">Uncharacterized protein</fullName>
    </submittedName>
</protein>
<reference evidence="1" key="1">
    <citation type="journal article" date="2014" name="Genome Biol.">
        <title>Transcriptome and methylome profiling reveals relics of genome dominance in the mesopolyploid Brassica oleracea.</title>
        <authorList>
            <person name="Parkin I.A."/>
            <person name="Koh C."/>
            <person name="Tang H."/>
            <person name="Robinson S.J."/>
            <person name="Kagale S."/>
            <person name="Clarke W.E."/>
            <person name="Town C.D."/>
            <person name="Nixon J."/>
            <person name="Krishnakumar V."/>
            <person name="Bidwell S.L."/>
            <person name="Denoeud F."/>
            <person name="Belcram H."/>
            <person name="Links M.G."/>
            <person name="Just J."/>
            <person name="Clarke C."/>
            <person name="Bender T."/>
            <person name="Huebert T."/>
            <person name="Mason A.S."/>
            <person name="Pires J.C."/>
            <person name="Barker G."/>
            <person name="Moore J."/>
            <person name="Walley P.G."/>
            <person name="Manoli S."/>
            <person name="Batley J."/>
            <person name="Edwards D."/>
            <person name="Nelson M.N."/>
            <person name="Wang X."/>
            <person name="Paterson A.H."/>
            <person name="King G."/>
            <person name="Bancroft I."/>
            <person name="Chalhoub B."/>
            <person name="Sharpe A.G."/>
        </authorList>
    </citation>
    <scope>NUCLEOTIDE SEQUENCE [LARGE SCALE GENOMIC DNA]</scope>
    <source>
        <strain evidence="1">cv. TO1000</strain>
    </source>
</reference>
<reference evidence="1" key="2">
    <citation type="submission" date="2015-06" db="UniProtKB">
        <authorList>
            <consortium name="EnsemblPlants"/>
        </authorList>
    </citation>
    <scope>IDENTIFICATION</scope>
</reference>
<dbReference type="HOGENOM" id="CLU_2486501_0_0_1"/>
<dbReference type="Proteomes" id="UP000032141">
    <property type="component" value="Unassembled WGS sequence"/>
</dbReference>
<evidence type="ECO:0000313" key="2">
    <source>
        <dbReference type="Proteomes" id="UP000032141"/>
    </source>
</evidence>
<accession>A0A0D2ZQ39</accession>
<dbReference type="EnsemblPlants" id="Bo00615s110.1">
    <property type="protein sequence ID" value="Bo00615s110.1"/>
    <property type="gene ID" value="Bo00615s110"/>
</dbReference>
<keyword evidence="2" id="KW-1185">Reference proteome</keyword>
<proteinExistence type="predicted"/>